<dbReference type="HAMAP" id="MF_02065">
    <property type="entry name" value="MltG"/>
    <property type="match status" value="1"/>
</dbReference>
<name>W0FMA5_9BACT</name>
<keyword evidence="1 7" id="KW-1003">Cell membrane</keyword>
<dbReference type="Pfam" id="PF02618">
    <property type="entry name" value="YceG"/>
    <property type="match status" value="1"/>
</dbReference>
<accession>W0FMA5</accession>
<protein>
    <recommendedName>
        <fullName evidence="7">Endolytic murein transglycosylase</fullName>
        <ecNumber evidence="7">4.2.2.29</ecNumber>
    </recommendedName>
    <alternativeName>
        <fullName evidence="7">Peptidoglycan lytic transglycosylase</fullName>
    </alternativeName>
    <alternativeName>
        <fullName evidence="7">Peptidoglycan polymerization terminase</fullName>
    </alternativeName>
</protein>
<evidence type="ECO:0000256" key="6">
    <source>
        <dbReference type="ARBA" id="ARBA00023316"/>
    </source>
</evidence>
<keyword evidence="2 7" id="KW-0812">Transmembrane</keyword>
<evidence type="ECO:0000256" key="5">
    <source>
        <dbReference type="ARBA" id="ARBA00023239"/>
    </source>
</evidence>
<dbReference type="InterPro" id="IPR003770">
    <property type="entry name" value="MLTG-like"/>
</dbReference>
<evidence type="ECO:0000256" key="3">
    <source>
        <dbReference type="ARBA" id="ARBA00022989"/>
    </source>
</evidence>
<dbReference type="GO" id="GO:0009252">
    <property type="term" value="P:peptidoglycan biosynthetic process"/>
    <property type="evidence" value="ECO:0007669"/>
    <property type="project" value="UniProtKB-UniRule"/>
</dbReference>
<keyword evidence="5 7" id="KW-0456">Lyase</keyword>
<feature type="transmembrane region" description="Helical" evidence="7">
    <location>
        <begin position="12"/>
        <end position="34"/>
    </location>
</feature>
<evidence type="ECO:0000256" key="2">
    <source>
        <dbReference type="ARBA" id="ARBA00022692"/>
    </source>
</evidence>
<dbReference type="PANTHER" id="PTHR30518:SF2">
    <property type="entry name" value="ENDOLYTIC MUREIN TRANSGLYCOSYLASE"/>
    <property type="match status" value="1"/>
</dbReference>
<organism evidence="8">
    <name type="scientific">uncultured bacterium Contig1759</name>
    <dbReference type="NCBI Taxonomy" id="1393502"/>
    <lineage>
        <taxon>Bacteria</taxon>
        <taxon>environmental samples</taxon>
    </lineage>
</organism>
<feature type="site" description="Important for catalytic activity" evidence="7">
    <location>
        <position position="250"/>
    </location>
</feature>
<keyword evidence="4 7" id="KW-0472">Membrane</keyword>
<dbReference type="Gene3D" id="3.30.1490.480">
    <property type="entry name" value="Endolytic murein transglycosylase"/>
    <property type="match status" value="1"/>
</dbReference>
<gene>
    <name evidence="7" type="primary">mltG</name>
</gene>
<keyword evidence="6 7" id="KW-0961">Cell wall biogenesis/degradation</keyword>
<dbReference type="GO" id="GO:0071555">
    <property type="term" value="P:cell wall organization"/>
    <property type="evidence" value="ECO:0007669"/>
    <property type="project" value="UniProtKB-KW"/>
</dbReference>
<dbReference type="NCBIfam" id="TIGR00247">
    <property type="entry name" value="endolytic transglycosylase MltG"/>
    <property type="match status" value="1"/>
</dbReference>
<dbReference type="EMBL" id="KC246778">
    <property type="protein sequence ID" value="AHF23907.1"/>
    <property type="molecule type" value="Genomic_DNA"/>
</dbReference>
<proteinExistence type="inferred from homology"/>
<sequence>MLPKKIRIALRILIVLVLLFSFAVAGVIFGYNYVISQEERFDALQEQIDNGTLVIDKNTEGAVVLVVEMGDSTGDIADKLLEMGLINNTFVFSLMSKVNGFDGAYVAGTHYLIPGLSYDEIMYFLTLEPSQVTVTIPEGTTYVELKAILHDAGLNFDDAEFDECMNSPDLFVDYDFISAIEIDPDRDYILAGYLYPDTYKFDVNASPETIIRKFLTNMENKLYDEYYVRAEQIGMSMDEVITLASVIQQESGKVSDMMYISAVFHNRLDSDDESMNYLGSSATINYLVELQGGTPSLLHTEAETSIDSPYNTYTHPGLPPGPICMPGLDAISAALYPEPNCGYMYFCATGDGGTAFAVTLSEHEANVATYSANWSVGADMSDTYGNDDDEGDGE</sequence>
<evidence type="ECO:0000256" key="4">
    <source>
        <dbReference type="ARBA" id="ARBA00023136"/>
    </source>
</evidence>
<evidence type="ECO:0000256" key="7">
    <source>
        <dbReference type="HAMAP-Rule" id="MF_02065"/>
    </source>
</evidence>
<dbReference type="AlphaFoldDB" id="W0FMA5"/>
<evidence type="ECO:0000313" key="8">
    <source>
        <dbReference type="EMBL" id="AHF23907.1"/>
    </source>
</evidence>
<reference evidence="8" key="1">
    <citation type="journal article" date="2013" name="PLoS ONE">
        <title>Metagenomic insights into the carbohydrate-active enzymes carried by the microorganisms adhering to solid digesta in the rumen of cows.</title>
        <authorList>
            <person name="Wang L."/>
            <person name="Hatem A."/>
            <person name="Catalyurek U.V."/>
            <person name="Morrison M."/>
            <person name="Yu Z."/>
        </authorList>
    </citation>
    <scope>NUCLEOTIDE SEQUENCE</scope>
</reference>
<comment type="subcellular location">
    <subcellularLocation>
        <location evidence="7">Cell membrane</location>
        <topology evidence="7">Single-pass membrane protein</topology>
    </subcellularLocation>
</comment>
<dbReference type="GO" id="GO:0008932">
    <property type="term" value="F:lytic endotransglycosylase activity"/>
    <property type="evidence" value="ECO:0007669"/>
    <property type="project" value="UniProtKB-UniRule"/>
</dbReference>
<comment type="function">
    <text evidence="7">Functions as a peptidoglycan terminase that cleaves nascent peptidoglycan strands endolytically to terminate their elongation.</text>
</comment>
<keyword evidence="3 7" id="KW-1133">Transmembrane helix</keyword>
<evidence type="ECO:0000256" key="1">
    <source>
        <dbReference type="ARBA" id="ARBA00022475"/>
    </source>
</evidence>
<comment type="similarity">
    <text evidence="7">Belongs to the transglycosylase MltG family.</text>
</comment>
<dbReference type="Gene3D" id="3.30.160.60">
    <property type="entry name" value="Classic Zinc Finger"/>
    <property type="match status" value="1"/>
</dbReference>
<dbReference type="EC" id="4.2.2.29" evidence="7"/>
<comment type="catalytic activity">
    <reaction evidence="7">
        <text>a peptidoglycan chain = a peptidoglycan chain with N-acetyl-1,6-anhydromuramyl-[peptide] at the reducing end + a peptidoglycan chain with N-acetylglucosamine at the non-reducing end.</text>
        <dbReference type="EC" id="4.2.2.29"/>
    </reaction>
</comment>
<dbReference type="GO" id="GO:0005886">
    <property type="term" value="C:plasma membrane"/>
    <property type="evidence" value="ECO:0007669"/>
    <property type="project" value="UniProtKB-SubCell"/>
</dbReference>
<dbReference type="PANTHER" id="PTHR30518">
    <property type="entry name" value="ENDOLYTIC MUREIN TRANSGLYCOSYLASE"/>
    <property type="match status" value="1"/>
</dbReference>